<dbReference type="PANTHER" id="PTHR12271">
    <property type="entry name" value="POLY A POLYMERASE CID PAP -RELATED"/>
    <property type="match status" value="1"/>
</dbReference>
<protein>
    <submittedName>
        <fullName evidence="1">Cid1 family poly A polymerase-containing protein</fullName>
    </submittedName>
    <submittedName>
        <fullName evidence="2">Cid1_family poly A polymerase-containing protein</fullName>
    </submittedName>
</protein>
<dbReference type="EMBL" id="CAXDID020000022">
    <property type="protein sequence ID" value="CAL5988410.1"/>
    <property type="molecule type" value="Genomic_DNA"/>
</dbReference>
<dbReference type="GO" id="GO:0031123">
    <property type="term" value="P:RNA 3'-end processing"/>
    <property type="evidence" value="ECO:0007669"/>
    <property type="project" value="TreeGrafter"/>
</dbReference>
<accession>A0AA86RF20</accession>
<dbReference type="SUPFAM" id="SSF81631">
    <property type="entry name" value="PAP/OAS1 substrate-binding domain"/>
    <property type="match status" value="1"/>
</dbReference>
<keyword evidence="3" id="KW-1185">Reference proteome</keyword>
<dbReference type="SUPFAM" id="SSF81301">
    <property type="entry name" value="Nucleotidyltransferase"/>
    <property type="match status" value="1"/>
</dbReference>
<organism evidence="1">
    <name type="scientific">Hexamita inflata</name>
    <dbReference type="NCBI Taxonomy" id="28002"/>
    <lineage>
        <taxon>Eukaryota</taxon>
        <taxon>Metamonada</taxon>
        <taxon>Diplomonadida</taxon>
        <taxon>Hexamitidae</taxon>
        <taxon>Hexamitinae</taxon>
        <taxon>Hexamita</taxon>
    </lineage>
</organism>
<evidence type="ECO:0000313" key="1">
    <source>
        <dbReference type="EMBL" id="CAI9977279.1"/>
    </source>
</evidence>
<comment type="caution">
    <text evidence="1">The sequence shown here is derived from an EMBL/GenBank/DDBJ whole genome shotgun (WGS) entry which is preliminary data.</text>
</comment>
<dbReference type="PANTHER" id="PTHR12271:SF40">
    <property type="entry name" value="POLY(A) RNA POLYMERASE GLD2"/>
    <property type="match status" value="1"/>
</dbReference>
<dbReference type="AlphaFoldDB" id="A0AA86RF20"/>
<reference evidence="2 3" key="2">
    <citation type="submission" date="2024-07" db="EMBL/GenBank/DDBJ databases">
        <authorList>
            <person name="Akdeniz Z."/>
        </authorList>
    </citation>
    <scope>NUCLEOTIDE SEQUENCE [LARGE SCALE GENOMIC DNA]</scope>
</reference>
<dbReference type="InterPro" id="IPR043519">
    <property type="entry name" value="NT_sf"/>
</dbReference>
<reference evidence="1" key="1">
    <citation type="submission" date="2023-06" db="EMBL/GenBank/DDBJ databases">
        <authorList>
            <person name="Kurt Z."/>
        </authorList>
    </citation>
    <scope>NUCLEOTIDE SEQUENCE</scope>
</reference>
<dbReference type="EMBL" id="CATOUU010001177">
    <property type="protein sequence ID" value="CAI9977279.1"/>
    <property type="molecule type" value="Genomic_DNA"/>
</dbReference>
<dbReference type="GO" id="GO:0016779">
    <property type="term" value="F:nucleotidyltransferase activity"/>
    <property type="evidence" value="ECO:0007669"/>
    <property type="project" value="TreeGrafter"/>
</dbReference>
<proteinExistence type="predicted"/>
<dbReference type="Proteomes" id="UP001642409">
    <property type="component" value="Unassembled WGS sequence"/>
</dbReference>
<evidence type="ECO:0000313" key="2">
    <source>
        <dbReference type="EMBL" id="CAL5988410.1"/>
    </source>
</evidence>
<name>A0AA86RF20_9EUKA</name>
<evidence type="ECO:0000313" key="3">
    <source>
        <dbReference type="Proteomes" id="UP001642409"/>
    </source>
</evidence>
<dbReference type="Gene3D" id="1.10.1410.10">
    <property type="match status" value="1"/>
</dbReference>
<gene>
    <name evidence="2" type="ORF">HINF_LOCUS10361</name>
    <name evidence="1" type="ORF">HINF_LOCUS64924</name>
</gene>
<sequence>MQTKANIENQLQAKLNQLKRNTIPQECLNFCLDFVHTRVGKVIKNFEVKPYGGAANQLSSMKNGDIDCTIICDLYNIQIVQKDKIDQLDHAIRKLDRYRPGDNLLKAFKPHINSDKANEIIVNAENIVKQHILELLGLGNIMDDNPYDNNPTIRFSVQYQDLTVFVDLTINSDYPLKNTRYIRQCIEKYQYTRDLILCIKHIIQVNELTRTDSHRNIKSYSIYMMVIHYLRNNNQTFNYFNEYLIGFLNYYDKFNWQYNKIIQCDDFKQIDNSPKTLQQLAQYGRLQILDPFELNRNVADNMTDKSTQQLFLLFKNEYKKFQKLLQLQENKSTQQKVE</sequence>